<evidence type="ECO:0000256" key="4">
    <source>
        <dbReference type="ARBA" id="ARBA00022967"/>
    </source>
</evidence>
<dbReference type="SMART" id="SM00382">
    <property type="entry name" value="AAA"/>
    <property type="match status" value="1"/>
</dbReference>
<dbReference type="CDD" id="cd03214">
    <property type="entry name" value="ABC_Iron-Siderophores_B12_Hemin"/>
    <property type="match status" value="1"/>
</dbReference>
<dbReference type="PANTHER" id="PTHR42794">
    <property type="entry name" value="HEMIN IMPORT ATP-BINDING PROTEIN HMUV"/>
    <property type="match status" value="1"/>
</dbReference>
<dbReference type="GO" id="GO:0005524">
    <property type="term" value="F:ATP binding"/>
    <property type="evidence" value="ECO:0007669"/>
    <property type="project" value="UniProtKB-KW"/>
</dbReference>
<name>A0ABW8L423_9GAMM</name>
<gene>
    <name evidence="7" type="ORF">ACI2JU_15820</name>
</gene>
<evidence type="ECO:0000256" key="3">
    <source>
        <dbReference type="ARBA" id="ARBA00022840"/>
    </source>
</evidence>
<feature type="domain" description="ABC transporter" evidence="6">
    <location>
        <begin position="3"/>
        <end position="241"/>
    </location>
</feature>
<reference evidence="7 8" key="1">
    <citation type="submission" date="2024-11" db="EMBL/GenBank/DDBJ databases">
        <title>The Natural Products Discovery Center: Release of the First 8490 Sequenced Strains for Exploring Actinobacteria Biosynthetic Diversity.</title>
        <authorList>
            <person name="Kalkreuter E."/>
            <person name="Kautsar S.A."/>
            <person name="Yang D."/>
            <person name="Bader C.D."/>
            <person name="Teijaro C.N."/>
            <person name="Fluegel L."/>
            <person name="Davis C.M."/>
            <person name="Simpson J.R."/>
            <person name="Lauterbach L."/>
            <person name="Steele A.D."/>
            <person name="Gui C."/>
            <person name="Meng S."/>
            <person name="Li G."/>
            <person name="Viehrig K."/>
            <person name="Ye F."/>
            <person name="Su P."/>
            <person name="Kiefer A.F."/>
            <person name="Nichols A."/>
            <person name="Cepeda A.J."/>
            <person name="Yan W."/>
            <person name="Fan B."/>
            <person name="Jiang Y."/>
            <person name="Adhikari A."/>
            <person name="Zheng C.-J."/>
            <person name="Schuster L."/>
            <person name="Cowan T.M."/>
            <person name="Smanski M.J."/>
            <person name="Chevrette M.G."/>
            <person name="De Carvalho L.P.S."/>
            <person name="Shen B."/>
        </authorList>
    </citation>
    <scope>NUCLEOTIDE SEQUENCE [LARGE SCALE GENOMIC DNA]</scope>
    <source>
        <strain evidence="7 8">NPDC078403</strain>
    </source>
</reference>
<evidence type="ECO:0000259" key="6">
    <source>
        <dbReference type="PROSITE" id="PS50893"/>
    </source>
</evidence>
<dbReference type="PANTHER" id="PTHR42794:SF1">
    <property type="entry name" value="HEMIN IMPORT ATP-BINDING PROTEIN HMUV"/>
    <property type="match status" value="1"/>
</dbReference>
<evidence type="ECO:0000256" key="5">
    <source>
        <dbReference type="ARBA" id="ARBA00037066"/>
    </source>
</evidence>
<dbReference type="InterPro" id="IPR027417">
    <property type="entry name" value="P-loop_NTPase"/>
</dbReference>
<dbReference type="Gene3D" id="3.40.50.300">
    <property type="entry name" value="P-loop containing nucleotide triphosphate hydrolases"/>
    <property type="match status" value="1"/>
</dbReference>
<dbReference type="InterPro" id="IPR003439">
    <property type="entry name" value="ABC_transporter-like_ATP-bd"/>
</dbReference>
<sequence>MMLTFNNLSVGFGNHSVLKNISGHIAKAQLVALIGENGAGKSTLLHALAGHYDFKGEVRFNNYPLSTLSQAHLATQRAVMMQSNLVGFDFSVFELIAMGRYPYAESVKMQAEKVHKYAALMDLTQYLSRRVSKLSGGEQQRVHMARTLAQLDAFSTHTKPKLMLLDEPTSALDMRHQHALLSCVKAFVEQGNSAIIAIHDLNLASLYATDAILLHDQKVLDSGPINTVLTESNLQQMYAMKLHVNSHPYNNAPMVFSQRQEFS</sequence>
<accession>A0ABW8L423</accession>
<evidence type="ECO:0000313" key="7">
    <source>
        <dbReference type="EMBL" id="MFK3865326.1"/>
    </source>
</evidence>
<dbReference type="Proteomes" id="UP001620262">
    <property type="component" value="Unassembled WGS sequence"/>
</dbReference>
<comment type="caution">
    <text evidence="7">The sequence shown here is derived from an EMBL/GenBank/DDBJ whole genome shotgun (WGS) entry which is preliminary data.</text>
</comment>
<dbReference type="SUPFAM" id="SSF52540">
    <property type="entry name" value="P-loop containing nucleoside triphosphate hydrolases"/>
    <property type="match status" value="1"/>
</dbReference>
<dbReference type="Pfam" id="PF00005">
    <property type="entry name" value="ABC_tran"/>
    <property type="match status" value="1"/>
</dbReference>
<proteinExistence type="predicted"/>
<dbReference type="RefSeq" id="WP_404675915.1">
    <property type="nucleotide sequence ID" value="NZ_JBJDOT010000023.1"/>
</dbReference>
<protein>
    <submittedName>
        <fullName evidence="7">Heme ABC transporter ATP-binding protein</fullName>
    </submittedName>
</protein>
<dbReference type="NCBIfam" id="NF010068">
    <property type="entry name" value="PRK13548.1"/>
    <property type="match status" value="1"/>
</dbReference>
<evidence type="ECO:0000256" key="1">
    <source>
        <dbReference type="ARBA" id="ARBA00022448"/>
    </source>
</evidence>
<organism evidence="7 8">
    <name type="scientific">Pseudoalteromonas rhizosphaerae</name>
    <dbReference type="NCBI Taxonomy" id="2518973"/>
    <lineage>
        <taxon>Bacteria</taxon>
        <taxon>Pseudomonadati</taxon>
        <taxon>Pseudomonadota</taxon>
        <taxon>Gammaproteobacteria</taxon>
        <taxon>Alteromonadales</taxon>
        <taxon>Pseudoalteromonadaceae</taxon>
        <taxon>Pseudoalteromonas</taxon>
    </lineage>
</organism>
<dbReference type="PROSITE" id="PS50893">
    <property type="entry name" value="ABC_TRANSPORTER_2"/>
    <property type="match status" value="1"/>
</dbReference>
<dbReference type="InterPro" id="IPR003593">
    <property type="entry name" value="AAA+_ATPase"/>
</dbReference>
<evidence type="ECO:0000313" key="8">
    <source>
        <dbReference type="Proteomes" id="UP001620262"/>
    </source>
</evidence>
<keyword evidence="4" id="KW-1278">Translocase</keyword>
<keyword evidence="3 7" id="KW-0067">ATP-binding</keyword>
<comment type="function">
    <text evidence="5">Part of the ABC transporter complex HmuTUV involved in hemin import. Responsible for energy coupling to the transport system.</text>
</comment>
<keyword evidence="1" id="KW-0813">Transport</keyword>
<keyword evidence="2" id="KW-0547">Nucleotide-binding</keyword>
<dbReference type="EMBL" id="JBJDOT010000023">
    <property type="protein sequence ID" value="MFK3865326.1"/>
    <property type="molecule type" value="Genomic_DNA"/>
</dbReference>
<evidence type="ECO:0000256" key="2">
    <source>
        <dbReference type="ARBA" id="ARBA00022741"/>
    </source>
</evidence>
<keyword evidence="8" id="KW-1185">Reference proteome</keyword>